<evidence type="ECO:0000313" key="2">
    <source>
        <dbReference type="Proteomes" id="UP000616201"/>
    </source>
</evidence>
<keyword evidence="2" id="KW-1185">Reference proteome</keyword>
<accession>A0A928UX78</accession>
<dbReference type="EMBL" id="PRDK01000001">
    <property type="protein sequence ID" value="MBE8712427.1"/>
    <property type="molecule type" value="Genomic_DNA"/>
</dbReference>
<comment type="caution">
    <text evidence="1">The sequence shown here is derived from an EMBL/GenBank/DDBJ whole genome shotgun (WGS) entry which is preliminary data.</text>
</comment>
<sequence>MRNPIILLCLLVLSISCNRDKSPEGIVHVEPIENLNIQTMQFSEIDSSGILIFPLKMGENKDRENDYLYKEMPHNGYWNVLFYNTHTSTTHLLTENKVLILNYDFKYNIDEGISIPKKLNHIFYEVRTTDFNSDSLLNAIDPIYLFVSDKEGKKFRKLSPEGYNLNNWAFIESSNKIILTATKDSNKNLKFDDKDEVSTFEVTLDVNEDPIEIFSADLKTKLKTLYDRDWKRIN</sequence>
<name>A0A928UX78_9SPHI</name>
<reference evidence="1" key="1">
    <citation type="submission" date="2018-02" db="EMBL/GenBank/DDBJ databases">
        <authorList>
            <person name="Vasarhelyi B.M."/>
            <person name="Deshmukh S."/>
            <person name="Balint B."/>
            <person name="Kukolya J."/>
        </authorList>
    </citation>
    <scope>NUCLEOTIDE SEQUENCE</scope>
    <source>
        <strain evidence="1">KB22</strain>
    </source>
</reference>
<dbReference type="AlphaFoldDB" id="A0A928UX78"/>
<evidence type="ECO:0000313" key="1">
    <source>
        <dbReference type="EMBL" id="MBE8712427.1"/>
    </source>
</evidence>
<evidence type="ECO:0008006" key="3">
    <source>
        <dbReference type="Google" id="ProtNLM"/>
    </source>
</evidence>
<dbReference type="Proteomes" id="UP000616201">
    <property type="component" value="Unassembled WGS sequence"/>
</dbReference>
<dbReference type="PROSITE" id="PS51257">
    <property type="entry name" value="PROKAR_LIPOPROTEIN"/>
    <property type="match status" value="1"/>
</dbReference>
<organism evidence="1 2">
    <name type="scientific">Sphingobacterium hungaricum</name>
    <dbReference type="NCBI Taxonomy" id="2082723"/>
    <lineage>
        <taxon>Bacteria</taxon>
        <taxon>Pseudomonadati</taxon>
        <taxon>Bacteroidota</taxon>
        <taxon>Sphingobacteriia</taxon>
        <taxon>Sphingobacteriales</taxon>
        <taxon>Sphingobacteriaceae</taxon>
        <taxon>Sphingobacterium</taxon>
    </lineage>
</organism>
<dbReference type="RefSeq" id="WP_196934762.1">
    <property type="nucleotide sequence ID" value="NZ_MU158698.1"/>
</dbReference>
<protein>
    <recommendedName>
        <fullName evidence="3">Lipoprotein</fullName>
    </recommendedName>
</protein>
<gene>
    <name evidence="1" type="ORF">C4F49_01865</name>
</gene>
<proteinExistence type="predicted"/>